<protein>
    <submittedName>
        <fullName evidence="1">Uncharacterized protein</fullName>
    </submittedName>
</protein>
<name>A0A4D4LNJ9_STRVO</name>
<dbReference type="AlphaFoldDB" id="A0A4D4LNJ9"/>
<evidence type="ECO:0000313" key="1">
    <source>
        <dbReference type="EMBL" id="GDY59633.1"/>
    </source>
</evidence>
<sequence>MLPWREEIMNITGVPLGDFCAITDDVSCRRYGGNVVVASDAHSGYGNTITARLRVMDSRGAGARTAATGRHGPYACWHAYRDVLWSMFEVYPNARARTALETYRGISGFERDYPATADHNAGSAMHPACIADLCVMDGCGDAEPLFTPTVGDLAAVEEAVPVTDDDSILARIERELRRADRYAPEPLVFEGPESLAGVPDLAYSGR</sequence>
<accession>A0A4D4LNJ9</accession>
<evidence type="ECO:0000313" key="2">
    <source>
        <dbReference type="Proteomes" id="UP000301309"/>
    </source>
</evidence>
<comment type="caution">
    <text evidence="1">The sequence shown here is derived from an EMBL/GenBank/DDBJ whole genome shotgun (WGS) entry which is preliminary data.</text>
</comment>
<proteinExistence type="predicted"/>
<dbReference type="Proteomes" id="UP000301309">
    <property type="component" value="Unassembled WGS sequence"/>
</dbReference>
<reference evidence="1 2" key="1">
    <citation type="journal article" date="2020" name="Int. J. Syst. Evol. Microbiol.">
        <title>Reclassification of Streptomyces castelarensis and Streptomyces sporoclivatus as later heterotypic synonyms of Streptomyces antimycoticus.</title>
        <authorList>
            <person name="Komaki H."/>
            <person name="Tamura T."/>
        </authorList>
    </citation>
    <scope>NUCLEOTIDE SEQUENCE [LARGE SCALE GENOMIC DNA]</scope>
    <source>
        <strain evidence="1 2">NBRC 13459</strain>
    </source>
</reference>
<organism evidence="1 2">
    <name type="scientific">Streptomyces violaceusniger</name>
    <dbReference type="NCBI Taxonomy" id="68280"/>
    <lineage>
        <taxon>Bacteria</taxon>
        <taxon>Bacillati</taxon>
        <taxon>Actinomycetota</taxon>
        <taxon>Actinomycetes</taxon>
        <taxon>Kitasatosporales</taxon>
        <taxon>Streptomycetaceae</taxon>
        <taxon>Streptomyces</taxon>
        <taxon>Streptomyces violaceusniger group</taxon>
    </lineage>
</organism>
<keyword evidence="2" id="KW-1185">Reference proteome</keyword>
<dbReference type="EMBL" id="BJHW01000002">
    <property type="protein sequence ID" value="GDY59633.1"/>
    <property type="molecule type" value="Genomic_DNA"/>
</dbReference>
<gene>
    <name evidence="1" type="ORF">SVIO_102560</name>
</gene>